<evidence type="ECO:0000256" key="3">
    <source>
        <dbReference type="ARBA" id="ARBA00023143"/>
    </source>
</evidence>
<dbReference type="PRINTS" id="PR00207">
    <property type="entry name" value="FLAGELLIN"/>
</dbReference>
<organism evidence="8 9">
    <name type="scientific">Cytobacillus firmus DS1</name>
    <dbReference type="NCBI Taxonomy" id="1307436"/>
    <lineage>
        <taxon>Bacteria</taxon>
        <taxon>Bacillati</taxon>
        <taxon>Bacillota</taxon>
        <taxon>Bacilli</taxon>
        <taxon>Bacillales</taxon>
        <taxon>Bacillaceae</taxon>
        <taxon>Cytobacillus</taxon>
    </lineage>
</organism>
<keyword evidence="8" id="KW-0966">Cell projection</keyword>
<evidence type="ECO:0000256" key="2">
    <source>
        <dbReference type="ARBA" id="ARBA00020110"/>
    </source>
</evidence>
<gene>
    <name evidence="8" type="ORF">PBF_08103</name>
</gene>
<keyword evidence="8" id="KW-0282">Flagellum</keyword>
<dbReference type="SUPFAM" id="SSF64518">
    <property type="entry name" value="Phase 1 flagellin"/>
    <property type="match status" value="1"/>
</dbReference>
<feature type="domain" description="Flagellin C-terminal" evidence="6">
    <location>
        <begin position="470"/>
        <end position="554"/>
    </location>
</feature>
<keyword evidence="4" id="KW-0964">Secreted</keyword>
<keyword evidence="3 4" id="KW-0975">Bacterial flagellum</keyword>
<comment type="function">
    <text evidence="4">Flagellin is the subunit protein which polymerizes to form the filaments of bacterial flagella.</text>
</comment>
<evidence type="ECO:0000256" key="4">
    <source>
        <dbReference type="RuleBase" id="RU362073"/>
    </source>
</evidence>
<dbReference type="InterPro" id="IPR042187">
    <property type="entry name" value="Flagellin_C_sub2"/>
</dbReference>
<dbReference type="Pfam" id="PF25852">
    <property type="entry name" value="DUF6242_C"/>
    <property type="match status" value="1"/>
</dbReference>
<evidence type="ECO:0000313" key="8">
    <source>
        <dbReference type="EMBL" id="EWG11499.1"/>
    </source>
</evidence>
<feature type="domain" description="DUF6242" evidence="7">
    <location>
        <begin position="273"/>
        <end position="382"/>
    </location>
</feature>
<feature type="domain" description="Flagellin N-terminal" evidence="5">
    <location>
        <begin position="4"/>
        <end position="119"/>
    </location>
</feature>
<evidence type="ECO:0000259" key="5">
    <source>
        <dbReference type="Pfam" id="PF00669"/>
    </source>
</evidence>
<dbReference type="InterPro" id="IPR058667">
    <property type="entry name" value="DUF6242_C"/>
</dbReference>
<keyword evidence="8" id="KW-0969">Cilium</keyword>
<dbReference type="GO" id="GO:0005576">
    <property type="term" value="C:extracellular region"/>
    <property type="evidence" value="ECO:0007669"/>
    <property type="project" value="UniProtKB-SubCell"/>
</dbReference>
<sequence length="555" mass="60385">MKSSVSEKLSSGLRINKAADDSAGLAISEKMRAQIRGLQQAQRNIQDSISLIQTAEGGLASIENPPLQRLRELAVQAANDTLTDTDRNELQKEAEQIKSNINEIANQTHFNGISLLKGKSIILHTEVIKEAGVQWEIFQSGSTEIINGIQSFKGQYIAVGENGNILSSSDGENWSISNIGGNENLYDVITNGNQLVAFGDTGSLYTSNDGISWNSQTFTTDGVWNQPQLQLLDGMWDGNQYIISTGRGYMMSSNDGVNWLYSTTGSSQNYGVDFNGNTYVTVGNSGAIYTSNDGTTWTSQTSGTTDGLRSITWHNNQFIAVGESGTVVTSADGTNWAQQSLDADVLQSIVSAGEKVISVGYNTVGGKSIFTSSDGQNWETVEEIEGKRILDITYNSINDEVLAVTYDGEVLRSKSLTQTSTQENYQSLNFQIGSNAQQSLNIELSDVRTSSLGIDHVDLSSRNSAENAITLLDKALETVSAERSKFGAYQNRLEHALNHSSNYEENLIASESRIRDKDIARQVMESTKLDILLQSSQAMLAQANKQPENILQLLG</sequence>
<evidence type="ECO:0000259" key="6">
    <source>
        <dbReference type="Pfam" id="PF00700"/>
    </source>
</evidence>
<dbReference type="PATRIC" id="fig|1307436.3.peg.1717"/>
<dbReference type="PANTHER" id="PTHR42792">
    <property type="entry name" value="FLAGELLIN"/>
    <property type="match status" value="1"/>
</dbReference>
<comment type="caution">
    <text evidence="8">The sequence shown here is derived from an EMBL/GenBank/DDBJ whole genome shotgun (WGS) entry which is preliminary data.</text>
</comment>
<accession>W7LHD0</accession>
<dbReference type="Proteomes" id="UP000019270">
    <property type="component" value="Unassembled WGS sequence"/>
</dbReference>
<dbReference type="PANTHER" id="PTHR42792:SF2">
    <property type="entry name" value="FLAGELLIN"/>
    <property type="match status" value="1"/>
</dbReference>
<dbReference type="GO" id="GO:0005198">
    <property type="term" value="F:structural molecule activity"/>
    <property type="evidence" value="ECO:0007669"/>
    <property type="project" value="UniProtKB-UniRule"/>
</dbReference>
<name>W7LHD0_CYTFI</name>
<evidence type="ECO:0000313" key="9">
    <source>
        <dbReference type="Proteomes" id="UP000019270"/>
    </source>
</evidence>
<reference evidence="8 9" key="2">
    <citation type="journal article" date="2016" name="Sci. Rep.">
        <title>A novel serine protease, Sep1, from Bacillus firmus DS-1 has nematicidal activity and degrades multiple intestinal-associated nematode proteins.</title>
        <authorList>
            <person name="Geng C."/>
            <person name="Nie X."/>
            <person name="Tang Z."/>
            <person name="Zhang Y."/>
            <person name="Lin J."/>
            <person name="Sun M."/>
            <person name="Peng D."/>
        </authorList>
    </citation>
    <scope>NUCLEOTIDE SEQUENCE [LARGE SCALE GENOMIC DNA]</scope>
    <source>
        <strain evidence="8 9">DS1</strain>
    </source>
</reference>
<comment type="similarity">
    <text evidence="1 4">Belongs to the bacterial flagellin family.</text>
</comment>
<protein>
    <recommendedName>
        <fullName evidence="2 4">Flagellin</fullName>
    </recommendedName>
</protein>
<reference evidence="9" key="1">
    <citation type="submission" date="2013-03" db="EMBL/GenBank/DDBJ databases">
        <title>Draft genome sequence of Bacillus firmus DS1.</title>
        <authorList>
            <person name="Peng D."/>
            <person name="Zhu L."/>
            <person name="Sun M."/>
        </authorList>
    </citation>
    <scope>NUCLEOTIDE SEQUENCE [LARGE SCALE GENOMIC DNA]</scope>
    <source>
        <strain evidence="9">DS1</strain>
    </source>
</reference>
<evidence type="ECO:0000256" key="1">
    <source>
        <dbReference type="ARBA" id="ARBA00005709"/>
    </source>
</evidence>
<evidence type="ECO:0000259" key="7">
    <source>
        <dbReference type="Pfam" id="PF25852"/>
    </source>
</evidence>
<dbReference type="Pfam" id="PF00669">
    <property type="entry name" value="Flagellin_N"/>
    <property type="match status" value="1"/>
</dbReference>
<dbReference type="EMBL" id="APVL01000005">
    <property type="protein sequence ID" value="EWG11499.1"/>
    <property type="molecule type" value="Genomic_DNA"/>
</dbReference>
<dbReference type="eggNOG" id="COG4447">
    <property type="taxonomic scope" value="Bacteria"/>
</dbReference>
<dbReference type="InterPro" id="IPR046358">
    <property type="entry name" value="Flagellin_C"/>
</dbReference>
<dbReference type="Gene3D" id="1.20.1330.10">
    <property type="entry name" value="f41 fragment of flagellin, N-terminal domain"/>
    <property type="match status" value="2"/>
</dbReference>
<comment type="subcellular location">
    <subcellularLocation>
        <location evidence="4">Secreted</location>
    </subcellularLocation>
    <subcellularLocation>
        <location evidence="4">Bacterial flagellum</location>
    </subcellularLocation>
</comment>
<dbReference type="eggNOG" id="COG1344">
    <property type="taxonomic scope" value="Bacteria"/>
</dbReference>
<dbReference type="Gene3D" id="6.10.10.10">
    <property type="entry name" value="Flagellar export chaperone, C-terminal domain"/>
    <property type="match status" value="1"/>
</dbReference>
<dbReference type="InterPro" id="IPR001029">
    <property type="entry name" value="Flagellin_N"/>
</dbReference>
<dbReference type="Pfam" id="PF00700">
    <property type="entry name" value="Flagellin_C"/>
    <property type="match status" value="1"/>
</dbReference>
<dbReference type="AlphaFoldDB" id="W7LHD0"/>
<proteinExistence type="inferred from homology"/>
<dbReference type="InterPro" id="IPR001492">
    <property type="entry name" value="Flagellin"/>
</dbReference>
<dbReference type="GO" id="GO:0009288">
    <property type="term" value="C:bacterial-type flagellum"/>
    <property type="evidence" value="ECO:0007669"/>
    <property type="project" value="UniProtKB-SubCell"/>
</dbReference>